<dbReference type="Proteomes" id="UP000386847">
    <property type="component" value="Chromosome"/>
</dbReference>
<dbReference type="KEGG" id="rain:Rai3103_02385"/>
<evidence type="ECO:0000313" key="2">
    <source>
        <dbReference type="EMBL" id="QGF22720.1"/>
    </source>
</evidence>
<protein>
    <submittedName>
        <fullName evidence="2">Peroxide stress protein YaaA</fullName>
    </submittedName>
</protein>
<dbReference type="PANTHER" id="PTHR30283">
    <property type="entry name" value="PEROXIDE STRESS RESPONSE PROTEIN YAAA"/>
    <property type="match status" value="1"/>
</dbReference>
<evidence type="ECO:0000313" key="3">
    <source>
        <dbReference type="Proteomes" id="UP000386847"/>
    </source>
</evidence>
<dbReference type="InterPro" id="IPR005583">
    <property type="entry name" value="YaaA"/>
</dbReference>
<dbReference type="EMBL" id="CP045725">
    <property type="protein sequence ID" value="QGF22720.1"/>
    <property type="molecule type" value="Genomic_DNA"/>
</dbReference>
<proteinExistence type="predicted"/>
<dbReference type="GO" id="GO:0005829">
    <property type="term" value="C:cytosol"/>
    <property type="evidence" value="ECO:0007669"/>
    <property type="project" value="TreeGrafter"/>
</dbReference>
<feature type="compositionally biased region" description="Polar residues" evidence="1">
    <location>
        <begin position="9"/>
        <end position="18"/>
    </location>
</feature>
<dbReference type="Pfam" id="PF03883">
    <property type="entry name" value="H2O2_YaaD"/>
    <property type="match status" value="1"/>
</dbReference>
<name>A0A5Q2F6V5_9ACTN</name>
<dbReference type="GO" id="GO:0033194">
    <property type="term" value="P:response to hydroperoxide"/>
    <property type="evidence" value="ECO:0007669"/>
    <property type="project" value="TreeGrafter"/>
</dbReference>
<keyword evidence="3" id="KW-1185">Reference proteome</keyword>
<dbReference type="PANTHER" id="PTHR30283:SF4">
    <property type="entry name" value="PEROXIDE STRESS RESISTANCE PROTEIN YAAA"/>
    <property type="match status" value="1"/>
</dbReference>
<organism evidence="2 3">
    <name type="scientific">Raineyella fluvialis</name>
    <dbReference type="NCBI Taxonomy" id="2662261"/>
    <lineage>
        <taxon>Bacteria</taxon>
        <taxon>Bacillati</taxon>
        <taxon>Actinomycetota</taxon>
        <taxon>Actinomycetes</taxon>
        <taxon>Propionibacteriales</taxon>
        <taxon>Propionibacteriaceae</taxon>
        <taxon>Raineyella</taxon>
    </lineage>
</organism>
<accession>A0A5Q2F6V5</accession>
<dbReference type="AlphaFoldDB" id="A0A5Q2F6V5"/>
<reference evidence="2 3" key="1">
    <citation type="submission" date="2019-10" db="EMBL/GenBank/DDBJ databases">
        <title>Genomic analysis of Raineyella sp. CBA3103.</title>
        <authorList>
            <person name="Roh S.W."/>
        </authorList>
    </citation>
    <scope>NUCLEOTIDE SEQUENCE [LARGE SCALE GENOMIC DNA]</scope>
    <source>
        <strain evidence="2 3">CBA3103</strain>
    </source>
</reference>
<evidence type="ECO:0000256" key="1">
    <source>
        <dbReference type="SAM" id="MobiDB-lite"/>
    </source>
</evidence>
<feature type="region of interest" description="Disordered" evidence="1">
    <location>
        <begin position="1"/>
        <end position="24"/>
    </location>
</feature>
<dbReference type="RefSeq" id="WP_153571248.1">
    <property type="nucleotide sequence ID" value="NZ_CP045725.1"/>
</dbReference>
<sequence length="251" mass="26485">MLILLPPSETKTPRTSGHPTDLGGLSFPSLTAARRSVLTALAQVSARPDAHEVLGVPASLAAEAAAHNTGVLDSPATPVAGLYTGVLYDALDLATLSGAARRRANAWLVVVSAAYGALRPTDRVGAYRLAMDVDLPGVGRLGAWWRDRLADELSLAAGQGLIVDCRSTTYVPAWQPTGAQARRWVRIVVPGASHHAKHTRGLLARHLCLHGCAARTPMALADELATAFHVRLDAPVRPGRPWQLGVTAPVH</sequence>
<gene>
    <name evidence="2" type="primary">yaaA</name>
    <name evidence="2" type="ORF">Rai3103_02385</name>
</gene>